<dbReference type="EMBL" id="CP023036">
    <property type="protein sequence ID" value="AXY22057.1"/>
    <property type="molecule type" value="Genomic_DNA"/>
</dbReference>
<evidence type="ECO:0000313" key="1">
    <source>
        <dbReference type="EMBL" id="AXY22057.1"/>
    </source>
</evidence>
<name>A0A347WB14_9PROT</name>
<reference evidence="1 2" key="1">
    <citation type="submission" date="2017-08" db="EMBL/GenBank/DDBJ databases">
        <title>Complete genome sequence of Gluconacetobacter saccharivorans CV1 isolated from Fermented Vinegar.</title>
        <authorList>
            <person name="Kim S.-Y."/>
        </authorList>
    </citation>
    <scope>NUCLEOTIDE SEQUENCE [LARGE SCALE GENOMIC DNA]</scope>
    <source>
        <strain evidence="1 2">CV1</strain>
    </source>
</reference>
<dbReference type="RefSeq" id="WP_257997648.1">
    <property type="nucleotide sequence ID" value="NZ_CALCQY010000009.1"/>
</dbReference>
<dbReference type="KEGG" id="ksc:CD178_01274"/>
<dbReference type="GeneID" id="98315127"/>
<organism evidence="1 2">
    <name type="scientific">Komagataeibacter saccharivorans</name>
    <dbReference type="NCBI Taxonomy" id="265959"/>
    <lineage>
        <taxon>Bacteria</taxon>
        <taxon>Pseudomonadati</taxon>
        <taxon>Pseudomonadota</taxon>
        <taxon>Alphaproteobacteria</taxon>
        <taxon>Acetobacterales</taxon>
        <taxon>Acetobacteraceae</taxon>
        <taxon>Komagataeibacter</taxon>
    </lineage>
</organism>
<protein>
    <submittedName>
        <fullName evidence="1">Uncharacterized protein</fullName>
    </submittedName>
</protein>
<keyword evidence="2" id="KW-1185">Reference proteome</keyword>
<sequence length="40" mass="4548">MAWMRVILSCLLMLLGIVVCYFAMGMVVDTGRFISDAHPW</sequence>
<accession>A0A347WB14</accession>
<dbReference type="Proteomes" id="UP000264120">
    <property type="component" value="Chromosome"/>
</dbReference>
<dbReference type="AlphaFoldDB" id="A0A347WB14"/>
<proteinExistence type="predicted"/>
<evidence type="ECO:0000313" key="2">
    <source>
        <dbReference type="Proteomes" id="UP000264120"/>
    </source>
</evidence>
<gene>
    <name evidence="1" type="ORF">CD178_01274</name>
</gene>